<name>A0A3P7W3W5_9BILA</name>
<keyword evidence="1" id="KW-0812">Transmembrane</keyword>
<dbReference type="EMBL" id="UZAG01022977">
    <property type="protein sequence ID" value="VDO55336.1"/>
    <property type="molecule type" value="Genomic_DNA"/>
</dbReference>
<dbReference type="Proteomes" id="UP000280834">
    <property type="component" value="Unassembled WGS sequence"/>
</dbReference>
<evidence type="ECO:0000313" key="2">
    <source>
        <dbReference type="EMBL" id="VDO55336.1"/>
    </source>
</evidence>
<proteinExistence type="predicted"/>
<keyword evidence="1" id="KW-0472">Membrane</keyword>
<sequence>MSFHYVICSFICYIISVLIVTHQLIVIINTVTKNDSAIKS</sequence>
<keyword evidence="3" id="KW-1185">Reference proteome</keyword>
<protein>
    <submittedName>
        <fullName evidence="2">Uncharacterized protein</fullName>
    </submittedName>
</protein>
<organism evidence="2 3">
    <name type="scientific">Brugia timori</name>
    <dbReference type="NCBI Taxonomy" id="42155"/>
    <lineage>
        <taxon>Eukaryota</taxon>
        <taxon>Metazoa</taxon>
        <taxon>Ecdysozoa</taxon>
        <taxon>Nematoda</taxon>
        <taxon>Chromadorea</taxon>
        <taxon>Rhabditida</taxon>
        <taxon>Spirurina</taxon>
        <taxon>Spiruromorpha</taxon>
        <taxon>Filarioidea</taxon>
        <taxon>Onchocercidae</taxon>
        <taxon>Brugia</taxon>
    </lineage>
</organism>
<accession>A0A3P7W3W5</accession>
<gene>
    <name evidence="2" type="ORF">BTMF_LOCUS15692</name>
</gene>
<keyword evidence="1" id="KW-1133">Transmembrane helix</keyword>
<feature type="transmembrane region" description="Helical" evidence="1">
    <location>
        <begin position="6"/>
        <end position="31"/>
    </location>
</feature>
<dbReference type="AlphaFoldDB" id="A0A3P7W3W5"/>
<evidence type="ECO:0000256" key="1">
    <source>
        <dbReference type="SAM" id="Phobius"/>
    </source>
</evidence>
<reference evidence="2 3" key="1">
    <citation type="submission" date="2018-11" db="EMBL/GenBank/DDBJ databases">
        <authorList>
            <consortium name="Pathogen Informatics"/>
        </authorList>
    </citation>
    <scope>NUCLEOTIDE SEQUENCE [LARGE SCALE GENOMIC DNA]</scope>
</reference>
<evidence type="ECO:0000313" key="3">
    <source>
        <dbReference type="Proteomes" id="UP000280834"/>
    </source>
</evidence>